<dbReference type="EC" id="3.2.2.6" evidence="2"/>
<dbReference type="Gene3D" id="3.40.50.720">
    <property type="entry name" value="NAD(P)-binding Rossmann-like Domain"/>
    <property type="match status" value="1"/>
</dbReference>
<accession>A0A0P7V2F2</accession>
<comment type="similarity">
    <text evidence="1">Belongs to the ADP-ribosyl cyclase family.</text>
</comment>
<evidence type="ECO:0000256" key="4">
    <source>
        <dbReference type="ARBA" id="ARBA00022801"/>
    </source>
</evidence>
<reference evidence="7 8" key="1">
    <citation type="submission" date="2015-08" db="EMBL/GenBank/DDBJ databases">
        <title>The genome of the Asian arowana (Scleropages formosus).</title>
        <authorList>
            <person name="Tan M.H."/>
            <person name="Gan H.M."/>
            <person name="Croft L.J."/>
            <person name="Austin C.M."/>
        </authorList>
    </citation>
    <scope>NUCLEOTIDE SEQUENCE [LARGE SCALE GENOMIC DNA]</scope>
    <source>
        <strain evidence="7">Aro1</strain>
    </source>
</reference>
<dbReference type="PANTHER" id="PTHR10912:SF8">
    <property type="entry name" value="ADP-RIBOSYL CYCLASE_CYCLIC ADP-RIBOSE HYDROLASE"/>
    <property type="match status" value="1"/>
</dbReference>
<name>A0A0P7V2F2_SCLFO</name>
<organism evidence="7 8">
    <name type="scientific">Scleropages formosus</name>
    <name type="common">Asian bonytongue</name>
    <name type="synonym">Osteoglossum formosum</name>
    <dbReference type="NCBI Taxonomy" id="113540"/>
    <lineage>
        <taxon>Eukaryota</taxon>
        <taxon>Metazoa</taxon>
        <taxon>Chordata</taxon>
        <taxon>Craniata</taxon>
        <taxon>Vertebrata</taxon>
        <taxon>Euteleostomi</taxon>
        <taxon>Actinopterygii</taxon>
        <taxon>Neopterygii</taxon>
        <taxon>Teleostei</taxon>
        <taxon>Osteoglossocephala</taxon>
        <taxon>Osteoglossomorpha</taxon>
        <taxon>Osteoglossiformes</taxon>
        <taxon>Osteoglossidae</taxon>
        <taxon>Scleropages</taxon>
    </lineage>
</organism>
<dbReference type="GO" id="GO:0030890">
    <property type="term" value="P:positive regulation of B cell proliferation"/>
    <property type="evidence" value="ECO:0007669"/>
    <property type="project" value="TreeGrafter"/>
</dbReference>
<dbReference type="Proteomes" id="UP000034805">
    <property type="component" value="Unassembled WGS sequence"/>
</dbReference>
<dbReference type="SUPFAM" id="SSF52309">
    <property type="entry name" value="N-(deoxy)ribosyltransferase-like"/>
    <property type="match status" value="1"/>
</dbReference>
<protein>
    <recommendedName>
        <fullName evidence="2">ADP-ribosyl cyclase/cyclic ADP-ribose hydrolase</fullName>
        <ecNumber evidence="2">3.2.2.6</ecNumber>
    </recommendedName>
</protein>
<evidence type="ECO:0000256" key="3">
    <source>
        <dbReference type="ARBA" id="ARBA00022679"/>
    </source>
</evidence>
<evidence type="ECO:0000313" key="8">
    <source>
        <dbReference type="Proteomes" id="UP000034805"/>
    </source>
</evidence>
<evidence type="ECO:0000256" key="5">
    <source>
        <dbReference type="ARBA" id="ARBA00023027"/>
    </source>
</evidence>
<evidence type="ECO:0000256" key="2">
    <source>
        <dbReference type="ARBA" id="ARBA00011982"/>
    </source>
</evidence>
<keyword evidence="6" id="KW-1015">Disulfide bond</keyword>
<dbReference type="GO" id="GO:0061809">
    <property type="term" value="F:NAD+ nucleosidase activity, cyclic ADP-ribose generating"/>
    <property type="evidence" value="ECO:0007669"/>
    <property type="project" value="UniProtKB-EC"/>
</dbReference>
<dbReference type="Pfam" id="PF02267">
    <property type="entry name" value="Rib_hydrolayse"/>
    <property type="match status" value="1"/>
</dbReference>
<evidence type="ECO:0000256" key="6">
    <source>
        <dbReference type="ARBA" id="ARBA00023157"/>
    </source>
</evidence>
<dbReference type="InterPro" id="IPR003193">
    <property type="entry name" value="ADP-ribosyl_cyclase"/>
</dbReference>
<dbReference type="Gene3D" id="1.20.82.10">
    <property type="entry name" value="ADP Ribosyl Cyclase, Chain A, domain 1"/>
    <property type="match status" value="1"/>
</dbReference>
<gene>
    <name evidence="7" type="ORF">Z043_112683</name>
</gene>
<keyword evidence="5" id="KW-0520">NAD</keyword>
<dbReference type="AlphaFoldDB" id="A0A0P7V2F2"/>
<dbReference type="GO" id="GO:0016849">
    <property type="term" value="F:phosphorus-oxygen lyase activity"/>
    <property type="evidence" value="ECO:0007669"/>
    <property type="project" value="TreeGrafter"/>
</dbReference>
<keyword evidence="3" id="KW-0808">Transferase</keyword>
<sequence>MQVMCGRYDCDEIWREFQEAVVRRAPCGVRVKDYRRMFHAATQVLPCDRLLFWSKTRQLVHSYSAVTHHFWTLEDTLVGYMFNDLIWCGQQEKDRGFDFQSCSEWSTCVNHPVYSLWKQASENFASSACGNITVVLNGSIENAFSRKSMFGGVELDNLNPRMVNHVNIKVVANLDGPFVYVGLERGESCTRGSILDLIATLQTRGFRWTCSDSDV</sequence>
<dbReference type="GO" id="GO:0005886">
    <property type="term" value="C:plasma membrane"/>
    <property type="evidence" value="ECO:0007669"/>
    <property type="project" value="TreeGrafter"/>
</dbReference>
<dbReference type="EMBL" id="JARO02004386">
    <property type="protein sequence ID" value="KPP68622.1"/>
    <property type="molecule type" value="Genomic_DNA"/>
</dbReference>
<proteinExistence type="inferred from homology"/>
<dbReference type="GO" id="GO:0016740">
    <property type="term" value="F:transferase activity"/>
    <property type="evidence" value="ECO:0007669"/>
    <property type="project" value="UniProtKB-KW"/>
</dbReference>
<comment type="caution">
    <text evidence="7">The sequence shown here is derived from an EMBL/GenBank/DDBJ whole genome shotgun (WGS) entry which is preliminary data.</text>
</comment>
<dbReference type="PANTHER" id="PTHR10912">
    <property type="entry name" value="ADP-RIBOSYL CYCLASE"/>
    <property type="match status" value="1"/>
</dbReference>
<evidence type="ECO:0000256" key="1">
    <source>
        <dbReference type="ARBA" id="ARBA00005406"/>
    </source>
</evidence>
<keyword evidence="4" id="KW-0378">Hydrolase</keyword>
<evidence type="ECO:0000313" key="7">
    <source>
        <dbReference type="EMBL" id="KPP68622.1"/>
    </source>
</evidence>